<proteinExistence type="predicted"/>
<sequence length="523" mass="55175">MHCSPRKAPRASLRDRAFPSAEPDDRMRGCPPRISRSRISRARRLVAILCAILLPLTVAGCGTPGTGSTTTPSASSSALTGRVSIFVPSDPIELSQNVPVGTWAKFVPEMTTSLVKEGFSKKSISTTTSSTLAEQSSAIQDAVVKTMSSSSSKSSSSESMTLIVAPVPEDTTTDIHFGDFLSRPYPDSTSTASQSQETVQALNRLSDVLQLAKQSGMHVVLISNSIPDVTPDLFVRMSSASAIGKMQARNLVEKLRLDSATSSHPRVIEVLLPQTQSEDIDKAVFSGIWSVLKPYFTSGKAVSASKTLTSSTTDDDWKSVSFDAKNASAAGDEIYRRLHHDDSDSAGVATPRIDGIVASNDYVASGVVKKLTKMGYTGSAAQINPSITVSGIVEGIIGKRDLQRSPVPDPSDAPTDESTEENDSQWPIITGYGANVSTLPSVVNGHLWMTTVEDRGSAATLLAQACARMDRGGKPSSVEGVDSGNYYDSKVPTIDAGLVAVSATNLKAALIDPGYVSLADAGL</sequence>
<accession>A0A087BNJ2</accession>
<gene>
    <name evidence="2" type="ORF">BMIN_0490</name>
</gene>
<dbReference type="AlphaFoldDB" id="A0A087BNJ2"/>
<organism evidence="2 3">
    <name type="scientific">Bifidobacterium minimum</name>
    <dbReference type="NCBI Taxonomy" id="1693"/>
    <lineage>
        <taxon>Bacteria</taxon>
        <taxon>Bacillati</taxon>
        <taxon>Actinomycetota</taxon>
        <taxon>Actinomycetes</taxon>
        <taxon>Bifidobacteriales</taxon>
        <taxon>Bifidobacteriaceae</taxon>
        <taxon>Bifidobacterium</taxon>
    </lineage>
</organism>
<dbReference type="eggNOG" id="COG4213">
    <property type="taxonomic scope" value="Bacteria"/>
</dbReference>
<feature type="compositionally biased region" description="Basic and acidic residues" evidence="1">
    <location>
        <begin position="12"/>
        <end position="28"/>
    </location>
</feature>
<dbReference type="STRING" id="1693.BMIN_0490"/>
<reference evidence="2 3" key="1">
    <citation type="submission" date="2014-03" db="EMBL/GenBank/DDBJ databases">
        <title>Genomics of Bifidobacteria.</title>
        <authorList>
            <person name="Ventura M."/>
            <person name="Milani C."/>
            <person name="Lugli G.A."/>
        </authorList>
    </citation>
    <scope>NUCLEOTIDE SEQUENCE [LARGE SCALE GENOMIC DNA]</scope>
    <source>
        <strain evidence="2 3">LMG 11592</strain>
    </source>
</reference>
<dbReference type="InterPro" id="IPR028082">
    <property type="entry name" value="Peripla_BP_I"/>
</dbReference>
<evidence type="ECO:0000256" key="1">
    <source>
        <dbReference type="SAM" id="MobiDB-lite"/>
    </source>
</evidence>
<dbReference type="Gene3D" id="3.40.50.2300">
    <property type="match status" value="3"/>
</dbReference>
<dbReference type="Proteomes" id="UP000029014">
    <property type="component" value="Unassembled WGS sequence"/>
</dbReference>
<comment type="caution">
    <text evidence="2">The sequence shown here is derived from an EMBL/GenBank/DDBJ whole genome shotgun (WGS) entry which is preliminary data.</text>
</comment>
<feature type="region of interest" description="Disordered" evidence="1">
    <location>
        <begin position="400"/>
        <end position="426"/>
    </location>
</feature>
<evidence type="ECO:0000313" key="2">
    <source>
        <dbReference type="EMBL" id="KFI72592.1"/>
    </source>
</evidence>
<dbReference type="SUPFAM" id="SSF53822">
    <property type="entry name" value="Periplasmic binding protein-like I"/>
    <property type="match status" value="1"/>
</dbReference>
<keyword evidence="3" id="KW-1185">Reference proteome</keyword>
<evidence type="ECO:0000313" key="3">
    <source>
        <dbReference type="Proteomes" id="UP000029014"/>
    </source>
</evidence>
<protein>
    <submittedName>
        <fullName evidence="2">Multiple sugar-binding periplasmic protein</fullName>
    </submittedName>
</protein>
<dbReference type="EMBL" id="JGZD01000009">
    <property type="protein sequence ID" value="KFI72592.1"/>
    <property type="molecule type" value="Genomic_DNA"/>
</dbReference>
<name>A0A087BNJ2_9BIFI</name>
<feature type="compositionally biased region" description="Acidic residues" evidence="1">
    <location>
        <begin position="414"/>
        <end position="423"/>
    </location>
</feature>
<feature type="region of interest" description="Disordered" evidence="1">
    <location>
        <begin position="1"/>
        <end position="33"/>
    </location>
</feature>